<evidence type="ECO:0000313" key="3">
    <source>
        <dbReference type="WBParaSite" id="EVEC_0001083201-mRNA-1"/>
    </source>
</evidence>
<reference evidence="3" key="1">
    <citation type="submission" date="2017-02" db="UniProtKB">
        <authorList>
            <consortium name="WormBaseParasite"/>
        </authorList>
    </citation>
    <scope>IDENTIFICATION</scope>
</reference>
<evidence type="ECO:0000313" key="2">
    <source>
        <dbReference type="Proteomes" id="UP000274131"/>
    </source>
</evidence>
<proteinExistence type="predicted"/>
<organism evidence="3">
    <name type="scientific">Enterobius vermicularis</name>
    <name type="common">Human pinworm</name>
    <dbReference type="NCBI Taxonomy" id="51028"/>
    <lineage>
        <taxon>Eukaryota</taxon>
        <taxon>Metazoa</taxon>
        <taxon>Ecdysozoa</taxon>
        <taxon>Nematoda</taxon>
        <taxon>Chromadorea</taxon>
        <taxon>Rhabditida</taxon>
        <taxon>Spirurina</taxon>
        <taxon>Oxyuridomorpha</taxon>
        <taxon>Oxyuroidea</taxon>
        <taxon>Oxyuridae</taxon>
        <taxon>Enterobius</taxon>
    </lineage>
</organism>
<accession>A0A0N4VJ11</accession>
<dbReference type="OrthoDB" id="5827321at2759"/>
<dbReference type="Proteomes" id="UP000274131">
    <property type="component" value="Unassembled WGS sequence"/>
</dbReference>
<sequence>MTSRAINFVDATKHGFRVVLLDSFVQSYLSETQMPTLFITAIPLKADDSSFTKVVVPDNIRIDKQVKITDLRERSWYYICIEWENINRYNESTGTDCRILRTLDRFGKSAESTIPDIDIVDIGATTMNFRIRSIADFPLRLTVYLEGGTGSIAPAQEFVFHETTEINVEFKNLKEDTNYGELCFLEEPLANGYTALGRHISGLNIRKCYFGNI</sequence>
<dbReference type="WBParaSite" id="EVEC_0001083201-mRNA-1">
    <property type="protein sequence ID" value="EVEC_0001083201-mRNA-1"/>
    <property type="gene ID" value="EVEC_0001083201"/>
</dbReference>
<name>A0A0N4VJ11_ENTVE</name>
<protein>
    <submittedName>
        <fullName evidence="3">DUF5000 domain-containing protein</fullName>
    </submittedName>
</protein>
<gene>
    <name evidence="1" type="ORF">EVEC_LOCUS10157</name>
</gene>
<keyword evidence="2" id="KW-1185">Reference proteome</keyword>
<evidence type="ECO:0000313" key="1">
    <source>
        <dbReference type="EMBL" id="VDD95406.1"/>
    </source>
</evidence>
<dbReference type="AlphaFoldDB" id="A0A0N4VJ11"/>
<reference evidence="1 2" key="2">
    <citation type="submission" date="2018-10" db="EMBL/GenBank/DDBJ databases">
        <authorList>
            <consortium name="Pathogen Informatics"/>
        </authorList>
    </citation>
    <scope>NUCLEOTIDE SEQUENCE [LARGE SCALE GENOMIC DNA]</scope>
</reference>
<dbReference type="EMBL" id="UXUI01010592">
    <property type="protein sequence ID" value="VDD95406.1"/>
    <property type="molecule type" value="Genomic_DNA"/>
</dbReference>